<feature type="transmembrane region" description="Helical" evidence="13">
    <location>
        <begin position="22"/>
        <end position="43"/>
    </location>
</feature>
<dbReference type="SUPFAM" id="SSF63380">
    <property type="entry name" value="Riboflavin synthase domain-like"/>
    <property type="match status" value="1"/>
</dbReference>
<dbReference type="InterPro" id="IPR017927">
    <property type="entry name" value="FAD-bd_FR_type"/>
</dbReference>
<keyword evidence="8 13" id="KW-1133">Transmembrane helix</keyword>
<protein>
    <submittedName>
        <fullName evidence="15">Ferredoxin reductase family protein</fullName>
    </submittedName>
</protein>
<comment type="subcellular location">
    <subcellularLocation>
        <location evidence="2">Membrane</location>
        <topology evidence="2">Multi-pass membrane protein</topology>
    </subcellularLocation>
</comment>
<dbReference type="Pfam" id="PF00175">
    <property type="entry name" value="NAD_binding_1"/>
    <property type="match status" value="1"/>
</dbReference>
<evidence type="ECO:0000256" key="11">
    <source>
        <dbReference type="ARBA" id="ARBA00023014"/>
    </source>
</evidence>
<keyword evidence="11" id="KW-0411">Iron-sulfur</keyword>
<gene>
    <name evidence="15" type="ORF">ITI46_05905</name>
</gene>
<reference evidence="15 16" key="1">
    <citation type="submission" date="2020-11" db="EMBL/GenBank/DDBJ databases">
        <title>Streptomyces spirodelae sp. nov., isolated from duckweed.</title>
        <authorList>
            <person name="Saimee Y."/>
            <person name="Duangmal K."/>
        </authorList>
    </citation>
    <scope>NUCLEOTIDE SEQUENCE [LARGE SCALE GENOMIC DNA]</scope>
    <source>
        <strain evidence="15 16">S16-07</strain>
    </source>
</reference>
<dbReference type="InterPro" id="IPR001433">
    <property type="entry name" value="OxRdtase_FAD/NAD-bd"/>
</dbReference>
<organism evidence="15 16">
    <name type="scientific">Streptomyces oryzae</name>
    <dbReference type="NCBI Taxonomy" id="1434886"/>
    <lineage>
        <taxon>Bacteria</taxon>
        <taxon>Bacillati</taxon>
        <taxon>Actinomycetota</taxon>
        <taxon>Actinomycetes</taxon>
        <taxon>Kitasatosporales</taxon>
        <taxon>Streptomycetaceae</taxon>
        <taxon>Streptomyces</taxon>
    </lineage>
</organism>
<evidence type="ECO:0000256" key="4">
    <source>
        <dbReference type="ARBA" id="ARBA00022692"/>
    </source>
</evidence>
<keyword evidence="12 13" id="KW-0472">Membrane</keyword>
<evidence type="ECO:0000256" key="12">
    <source>
        <dbReference type="ARBA" id="ARBA00023136"/>
    </source>
</evidence>
<comment type="caution">
    <text evidence="15">The sequence shown here is derived from an EMBL/GenBank/DDBJ whole genome shotgun (WGS) entry which is preliminary data.</text>
</comment>
<comment type="cofactor">
    <cofactor evidence="1">
        <name>FAD</name>
        <dbReference type="ChEBI" id="CHEBI:57692"/>
    </cofactor>
</comment>
<keyword evidence="7" id="KW-0274">FAD</keyword>
<evidence type="ECO:0000256" key="13">
    <source>
        <dbReference type="SAM" id="Phobius"/>
    </source>
</evidence>
<dbReference type="InterPro" id="IPR039261">
    <property type="entry name" value="FNR_nucleotide-bd"/>
</dbReference>
<dbReference type="SUPFAM" id="SSF52343">
    <property type="entry name" value="Ferredoxin reductase-like, C-terminal NADP-linked domain"/>
    <property type="match status" value="1"/>
</dbReference>
<dbReference type="PANTHER" id="PTHR47354">
    <property type="entry name" value="NADH OXIDOREDUCTASE HCR"/>
    <property type="match status" value="1"/>
</dbReference>
<keyword evidence="4 13" id="KW-0812">Transmembrane</keyword>
<feature type="domain" description="FAD-binding FR-type" evidence="14">
    <location>
        <begin position="189"/>
        <end position="289"/>
    </location>
</feature>
<evidence type="ECO:0000256" key="1">
    <source>
        <dbReference type="ARBA" id="ARBA00001974"/>
    </source>
</evidence>
<keyword evidence="9" id="KW-0560">Oxidoreductase</keyword>
<dbReference type="Gene3D" id="3.40.50.80">
    <property type="entry name" value="Nucleotide-binding domain of ferredoxin-NADP reductase (FNR) module"/>
    <property type="match status" value="1"/>
</dbReference>
<evidence type="ECO:0000256" key="10">
    <source>
        <dbReference type="ARBA" id="ARBA00023004"/>
    </source>
</evidence>
<proteinExistence type="predicted"/>
<dbReference type="PANTHER" id="PTHR47354:SF8">
    <property type="entry name" value="1,2-PHENYLACETYL-COA EPOXIDASE, SUBUNIT E"/>
    <property type="match status" value="1"/>
</dbReference>
<feature type="transmembrane region" description="Helical" evidence="13">
    <location>
        <begin position="163"/>
        <end position="183"/>
    </location>
</feature>
<dbReference type="PRINTS" id="PR00409">
    <property type="entry name" value="PHDIOXRDTASE"/>
</dbReference>
<accession>A0ABS3X820</accession>
<dbReference type="Pfam" id="PF01794">
    <property type="entry name" value="Ferric_reduct"/>
    <property type="match status" value="1"/>
</dbReference>
<dbReference type="Gene3D" id="2.40.30.10">
    <property type="entry name" value="Translation factors"/>
    <property type="match status" value="1"/>
</dbReference>
<evidence type="ECO:0000313" key="16">
    <source>
        <dbReference type="Proteomes" id="UP001519064"/>
    </source>
</evidence>
<evidence type="ECO:0000256" key="8">
    <source>
        <dbReference type="ARBA" id="ARBA00022989"/>
    </source>
</evidence>
<feature type="transmembrane region" description="Helical" evidence="13">
    <location>
        <begin position="101"/>
        <end position="119"/>
    </location>
</feature>
<keyword evidence="16" id="KW-1185">Reference proteome</keyword>
<dbReference type="InterPro" id="IPR050415">
    <property type="entry name" value="MRET"/>
</dbReference>
<dbReference type="InterPro" id="IPR017938">
    <property type="entry name" value="Riboflavin_synthase-like_b-brl"/>
</dbReference>
<evidence type="ECO:0000256" key="2">
    <source>
        <dbReference type="ARBA" id="ARBA00004141"/>
    </source>
</evidence>
<sequence>MWWADTASVVGPAGWLTGAGRITGLLAGYACAVLLALMARIPLLDRAVGTDRLARWHAAGGRYTIGLVLAHVLLILWGYALTGGKGVVSETTTVVLHYPDMLKATAGFLLFLLTAVLSARAARRRVSYETWHYLHFATYAAIFLAFGHQLANGADFVGHRPAQLVWYALYGGVAALLCWYRFLKPVGAARRHRLRVAEVRAEAPGIVSVYVTGERLDELRARPGQFFRWRFLTPGLWWNASPYSLSAPADVRWLRITVKAVGAHSAAVARLTPGTRVWAEGPYGGLTPDRAGSGKSLLLAGGVGITPLRALFEALPGDTALIYWARRPQDLALRGELDAIAATRGARVHYSVSDPAGHSLPLTGPALARHVPDIAERDVYLCGPPGMTDAAVRALRAVGVPPRRIHHESFAF</sequence>
<keyword evidence="10" id="KW-0408">Iron</keyword>
<dbReference type="InterPro" id="IPR013130">
    <property type="entry name" value="Fe3_Rdtase_TM_dom"/>
</dbReference>
<evidence type="ECO:0000256" key="7">
    <source>
        <dbReference type="ARBA" id="ARBA00022827"/>
    </source>
</evidence>
<evidence type="ECO:0000256" key="6">
    <source>
        <dbReference type="ARBA" id="ARBA00022723"/>
    </source>
</evidence>
<evidence type="ECO:0000256" key="5">
    <source>
        <dbReference type="ARBA" id="ARBA00022714"/>
    </source>
</evidence>
<feature type="transmembrane region" description="Helical" evidence="13">
    <location>
        <begin position="63"/>
        <end position="81"/>
    </location>
</feature>
<dbReference type="Proteomes" id="UP001519064">
    <property type="component" value="Unassembled WGS sequence"/>
</dbReference>
<evidence type="ECO:0000259" key="14">
    <source>
        <dbReference type="PROSITE" id="PS51384"/>
    </source>
</evidence>
<keyword evidence="6" id="KW-0479">Metal-binding</keyword>
<dbReference type="EMBL" id="JADKMA010000018">
    <property type="protein sequence ID" value="MBO8191227.1"/>
    <property type="molecule type" value="Genomic_DNA"/>
</dbReference>
<dbReference type="CDD" id="cd06198">
    <property type="entry name" value="FNR_like_3"/>
    <property type="match status" value="1"/>
</dbReference>
<name>A0ABS3X820_9ACTN</name>
<evidence type="ECO:0000256" key="9">
    <source>
        <dbReference type="ARBA" id="ARBA00023002"/>
    </source>
</evidence>
<dbReference type="PROSITE" id="PS51384">
    <property type="entry name" value="FAD_FR"/>
    <property type="match status" value="1"/>
</dbReference>
<keyword evidence="5" id="KW-0001">2Fe-2S</keyword>
<evidence type="ECO:0000313" key="15">
    <source>
        <dbReference type="EMBL" id="MBO8191227.1"/>
    </source>
</evidence>
<keyword evidence="3" id="KW-0285">Flavoprotein</keyword>
<evidence type="ECO:0000256" key="3">
    <source>
        <dbReference type="ARBA" id="ARBA00022630"/>
    </source>
</evidence>
<feature type="transmembrane region" description="Helical" evidence="13">
    <location>
        <begin position="131"/>
        <end position="151"/>
    </location>
</feature>